<proteinExistence type="predicted"/>
<evidence type="ECO:0000313" key="3">
    <source>
        <dbReference type="Proteomes" id="UP001295740"/>
    </source>
</evidence>
<evidence type="ECO:0000313" key="2">
    <source>
        <dbReference type="EMBL" id="CAJ2503378.1"/>
    </source>
</evidence>
<comment type="caution">
    <text evidence="2">The sequence shown here is derived from an EMBL/GenBank/DDBJ whole genome shotgun (WGS) entry which is preliminary data.</text>
</comment>
<name>A0AAI8VEE9_9PEZI</name>
<dbReference type="EMBL" id="CAUWAG010000006">
    <property type="protein sequence ID" value="CAJ2503378.1"/>
    <property type="molecule type" value="Genomic_DNA"/>
</dbReference>
<gene>
    <name evidence="2" type="ORF">KHLLAP_LOCUS3846</name>
</gene>
<reference evidence="2" key="1">
    <citation type="submission" date="2023-10" db="EMBL/GenBank/DDBJ databases">
        <authorList>
            <person name="Hackl T."/>
        </authorList>
    </citation>
    <scope>NUCLEOTIDE SEQUENCE</scope>
</reference>
<dbReference type="Proteomes" id="UP001295740">
    <property type="component" value="Unassembled WGS sequence"/>
</dbReference>
<keyword evidence="3" id="KW-1185">Reference proteome</keyword>
<accession>A0AAI8VEE9</accession>
<sequence>MAPQPLPPGLQQEYDSFWQEILMKLLQEIRTLGTTIFRTVNSQASGQPSETRSGKFPGTNELSNDISVHLEEVAEQFVRSIDAEFNRRFSSLSVSTEPGPIQGDATAGGSARARIDTRPRETSIRLTKDVHWADLQKAIKSPEDHDLLGVKYTSGQAGKGFSRLTTSMRTEFEFPNFEAINGPLKSDIDMYLQQLTNNPPKRPIPYYVGPVAE</sequence>
<protein>
    <submittedName>
        <fullName evidence="2">Uu.00g107720.m01.CDS01</fullName>
    </submittedName>
</protein>
<evidence type="ECO:0000256" key="1">
    <source>
        <dbReference type="SAM" id="MobiDB-lite"/>
    </source>
</evidence>
<feature type="region of interest" description="Disordered" evidence="1">
    <location>
        <begin position="93"/>
        <end position="112"/>
    </location>
</feature>
<dbReference type="AlphaFoldDB" id="A0AAI8VEE9"/>
<organism evidence="2 3">
    <name type="scientific">Anthostomella pinea</name>
    <dbReference type="NCBI Taxonomy" id="933095"/>
    <lineage>
        <taxon>Eukaryota</taxon>
        <taxon>Fungi</taxon>
        <taxon>Dikarya</taxon>
        <taxon>Ascomycota</taxon>
        <taxon>Pezizomycotina</taxon>
        <taxon>Sordariomycetes</taxon>
        <taxon>Xylariomycetidae</taxon>
        <taxon>Xylariales</taxon>
        <taxon>Xylariaceae</taxon>
        <taxon>Anthostomella</taxon>
    </lineage>
</organism>